<name>A0A949PTQ3_9HYPH</name>
<dbReference type="AlphaFoldDB" id="A0A949PTQ3"/>
<dbReference type="InterPro" id="IPR006597">
    <property type="entry name" value="Sel1-like"/>
</dbReference>
<dbReference type="EMBL" id="JAHRVA010000007">
    <property type="protein sequence ID" value="MBV2144725.1"/>
    <property type="molecule type" value="Genomic_DNA"/>
</dbReference>
<dbReference type="InterPro" id="IPR050767">
    <property type="entry name" value="Sel1_AlgK"/>
</dbReference>
<keyword evidence="3" id="KW-1185">Reference proteome</keyword>
<dbReference type="SMART" id="SM00671">
    <property type="entry name" value="SEL1"/>
    <property type="match status" value="6"/>
</dbReference>
<dbReference type="RefSeq" id="WP_217678713.1">
    <property type="nucleotide sequence ID" value="NZ_JAHRVA010000007.1"/>
</dbReference>
<dbReference type="PANTHER" id="PTHR11102">
    <property type="entry name" value="SEL-1-LIKE PROTEIN"/>
    <property type="match status" value="1"/>
</dbReference>
<organism evidence="2 3">
    <name type="scientific">Falsochrobactrum tianjinense</name>
    <dbReference type="NCBI Taxonomy" id="2706015"/>
    <lineage>
        <taxon>Bacteria</taxon>
        <taxon>Pseudomonadati</taxon>
        <taxon>Pseudomonadota</taxon>
        <taxon>Alphaproteobacteria</taxon>
        <taxon>Hyphomicrobiales</taxon>
        <taxon>Brucellaceae</taxon>
        <taxon>Falsochrobactrum</taxon>
    </lineage>
</organism>
<proteinExistence type="predicted"/>
<evidence type="ECO:0000256" key="1">
    <source>
        <dbReference type="SAM" id="SignalP"/>
    </source>
</evidence>
<gene>
    <name evidence="2" type="ORF">KUG47_14590</name>
</gene>
<dbReference type="Proteomes" id="UP000752297">
    <property type="component" value="Unassembled WGS sequence"/>
</dbReference>
<feature type="signal peptide" evidence="1">
    <location>
        <begin position="1"/>
        <end position="22"/>
    </location>
</feature>
<feature type="chain" id="PRO_5036935868" evidence="1">
    <location>
        <begin position="23"/>
        <end position="343"/>
    </location>
</feature>
<dbReference type="PANTHER" id="PTHR11102:SF160">
    <property type="entry name" value="ERAD-ASSOCIATED E3 UBIQUITIN-PROTEIN LIGASE COMPONENT HRD3"/>
    <property type="match status" value="1"/>
</dbReference>
<protein>
    <submittedName>
        <fullName evidence="2">Sel1 repeat family protein</fullName>
    </submittedName>
</protein>
<evidence type="ECO:0000313" key="2">
    <source>
        <dbReference type="EMBL" id="MBV2144725.1"/>
    </source>
</evidence>
<sequence length="343" mass="37557">MKSRFLITAALIFMLFPPLALAAGEAIETHGNANNKGDRPAEKPVMLPQPATTGPMPAIDPNRFGDRPPDEAFGAYQRGLYLTAFNLAMPLAEKGDPASQTLVAEIYARGLGIPADQEKAAHWYAKAAEQGVNEAQFRYAALLLQGKYVQKDPAKAEKLMQKAAEGGNTMAQFNYGQILLMKTSGKVGLDAAFPWFEKAAEAKLPDGEYALSQIYANGSVKIARNDKKAREYLLRAAQKGYDTAQFDLARWLVEGRGGERNYEQGFGWMSLAAQRGTVAAQTWLARLYRDGIGTEGNTVKAAAWYIIAQRAGFRAPDLDDMMDGLTDEQLKQAVETANNLRVR</sequence>
<dbReference type="Pfam" id="PF08238">
    <property type="entry name" value="Sel1"/>
    <property type="match status" value="6"/>
</dbReference>
<reference evidence="2 3" key="1">
    <citation type="submission" date="2021-06" db="EMBL/GenBank/DDBJ databases">
        <title>Falsochrobactrum tianjin sp.nov., a new petroleum-degrading bacteria isolated from oily soils.</title>
        <authorList>
            <person name="Chen G."/>
            <person name="Chen H."/>
            <person name="Tian J."/>
            <person name="Qing J."/>
            <person name="Zhong L."/>
            <person name="Ma W."/>
            <person name="Song Y."/>
            <person name="Cui X."/>
            <person name="Yan B."/>
        </authorList>
    </citation>
    <scope>NUCLEOTIDE SEQUENCE [LARGE SCALE GENOMIC DNA]</scope>
    <source>
        <strain evidence="2 3">TDYN1</strain>
    </source>
</reference>
<comment type="caution">
    <text evidence="2">The sequence shown here is derived from an EMBL/GenBank/DDBJ whole genome shotgun (WGS) entry which is preliminary data.</text>
</comment>
<evidence type="ECO:0000313" key="3">
    <source>
        <dbReference type="Proteomes" id="UP000752297"/>
    </source>
</evidence>
<keyword evidence="1" id="KW-0732">Signal</keyword>
<accession>A0A949PTQ3</accession>